<protein>
    <submittedName>
        <fullName evidence="1">Uncharacterized protein</fullName>
    </submittedName>
</protein>
<dbReference type="Proteomes" id="UP001151760">
    <property type="component" value="Unassembled WGS sequence"/>
</dbReference>
<organism evidence="1 2">
    <name type="scientific">Tanacetum coccineum</name>
    <dbReference type="NCBI Taxonomy" id="301880"/>
    <lineage>
        <taxon>Eukaryota</taxon>
        <taxon>Viridiplantae</taxon>
        <taxon>Streptophyta</taxon>
        <taxon>Embryophyta</taxon>
        <taxon>Tracheophyta</taxon>
        <taxon>Spermatophyta</taxon>
        <taxon>Magnoliopsida</taxon>
        <taxon>eudicotyledons</taxon>
        <taxon>Gunneridae</taxon>
        <taxon>Pentapetalae</taxon>
        <taxon>asterids</taxon>
        <taxon>campanulids</taxon>
        <taxon>Asterales</taxon>
        <taxon>Asteraceae</taxon>
        <taxon>Asteroideae</taxon>
        <taxon>Anthemideae</taxon>
        <taxon>Anthemidinae</taxon>
        <taxon>Tanacetum</taxon>
    </lineage>
</organism>
<sequence length="181" mass="19114">MAILYHDSPTVVAGPPAGLISPPDYPFQAQGCTCYLSGPFYPSKAQQQVTSITQAHQLGHGPLPAGSTHFTQQPGVMGPTQVSGHANTLPHAFTTETLRDFSNGVWNMDTGPSSHLNSSINILSEIFNTCMYPSISVGDGHSISVTNAGHSILPTPFKSLHLNNGLITPHNNVTLVSLANT</sequence>
<evidence type="ECO:0000313" key="1">
    <source>
        <dbReference type="EMBL" id="GJS86481.1"/>
    </source>
</evidence>
<gene>
    <name evidence="1" type="ORF">Tco_0769117</name>
</gene>
<keyword evidence="2" id="KW-1185">Reference proteome</keyword>
<dbReference type="EMBL" id="BQNB010011127">
    <property type="protein sequence ID" value="GJS86481.1"/>
    <property type="molecule type" value="Genomic_DNA"/>
</dbReference>
<name>A0ABQ4Z9S1_9ASTR</name>
<accession>A0ABQ4Z9S1</accession>
<reference evidence="1" key="2">
    <citation type="submission" date="2022-01" db="EMBL/GenBank/DDBJ databases">
        <authorList>
            <person name="Yamashiro T."/>
            <person name="Shiraishi A."/>
            <person name="Satake H."/>
            <person name="Nakayama K."/>
        </authorList>
    </citation>
    <scope>NUCLEOTIDE SEQUENCE</scope>
</reference>
<evidence type="ECO:0000313" key="2">
    <source>
        <dbReference type="Proteomes" id="UP001151760"/>
    </source>
</evidence>
<reference evidence="1" key="1">
    <citation type="journal article" date="2022" name="Int. J. Mol. Sci.">
        <title>Draft Genome of Tanacetum Coccineum: Genomic Comparison of Closely Related Tanacetum-Family Plants.</title>
        <authorList>
            <person name="Yamashiro T."/>
            <person name="Shiraishi A."/>
            <person name="Nakayama K."/>
            <person name="Satake H."/>
        </authorList>
    </citation>
    <scope>NUCLEOTIDE SEQUENCE</scope>
</reference>
<comment type="caution">
    <text evidence="1">The sequence shown here is derived from an EMBL/GenBank/DDBJ whole genome shotgun (WGS) entry which is preliminary data.</text>
</comment>
<proteinExistence type="predicted"/>